<proteinExistence type="inferred from homology"/>
<dbReference type="GO" id="GO:0005886">
    <property type="term" value="C:plasma membrane"/>
    <property type="evidence" value="ECO:0007669"/>
    <property type="project" value="UniProtKB-SubCell"/>
</dbReference>
<feature type="transmembrane region" description="Helical" evidence="14">
    <location>
        <begin position="105"/>
        <end position="124"/>
    </location>
</feature>
<evidence type="ECO:0000256" key="6">
    <source>
        <dbReference type="ARBA" id="ARBA00022692"/>
    </source>
</evidence>
<keyword evidence="14" id="KW-0133">Cell shape</keyword>
<dbReference type="NCBIfam" id="TIGR00753">
    <property type="entry name" value="undec_PP_bacA"/>
    <property type="match status" value="1"/>
</dbReference>
<dbReference type="PANTHER" id="PTHR30622">
    <property type="entry name" value="UNDECAPRENYL-DIPHOSPHATASE"/>
    <property type="match status" value="1"/>
</dbReference>
<dbReference type="GO" id="GO:0050380">
    <property type="term" value="F:undecaprenyl-diphosphatase activity"/>
    <property type="evidence" value="ECO:0007669"/>
    <property type="project" value="UniProtKB-UniRule"/>
</dbReference>
<dbReference type="AlphaFoldDB" id="A0A0B6WZP6"/>
<evidence type="ECO:0000256" key="1">
    <source>
        <dbReference type="ARBA" id="ARBA00004651"/>
    </source>
</evidence>
<keyword evidence="14" id="KW-0573">Peptidoglycan synthesis</keyword>
<feature type="transmembrane region" description="Helical" evidence="14">
    <location>
        <begin position="136"/>
        <end position="154"/>
    </location>
</feature>
<dbReference type="EMBL" id="CBXV010000007">
    <property type="protein sequence ID" value="CDM66187.1"/>
    <property type="molecule type" value="Genomic_DNA"/>
</dbReference>
<comment type="similarity">
    <text evidence="2 14">Belongs to the UppP family.</text>
</comment>
<protein>
    <recommendedName>
        <fullName evidence="4 14">Undecaprenyl-diphosphatase</fullName>
        <ecNumber evidence="3 14">3.6.1.27</ecNumber>
    </recommendedName>
    <alternativeName>
        <fullName evidence="12 14">Bacitracin resistance protein</fullName>
    </alternativeName>
    <alternativeName>
        <fullName evidence="11 14">Undecaprenyl pyrophosphate phosphatase</fullName>
    </alternativeName>
</protein>
<evidence type="ECO:0000256" key="9">
    <source>
        <dbReference type="ARBA" id="ARBA00023136"/>
    </source>
</evidence>
<evidence type="ECO:0000256" key="4">
    <source>
        <dbReference type="ARBA" id="ARBA00021581"/>
    </source>
</evidence>
<evidence type="ECO:0000256" key="3">
    <source>
        <dbReference type="ARBA" id="ARBA00012374"/>
    </source>
</evidence>
<evidence type="ECO:0000256" key="12">
    <source>
        <dbReference type="ARBA" id="ARBA00032932"/>
    </source>
</evidence>
<evidence type="ECO:0000256" key="11">
    <source>
        <dbReference type="ARBA" id="ARBA00032707"/>
    </source>
</evidence>
<evidence type="ECO:0000256" key="10">
    <source>
        <dbReference type="ARBA" id="ARBA00023251"/>
    </source>
</evidence>
<keyword evidence="7 14" id="KW-0378">Hydrolase</keyword>
<dbReference type="InterPro" id="IPR003824">
    <property type="entry name" value="UppP"/>
</dbReference>
<reference evidence="15 16" key="2">
    <citation type="submission" date="2015-01" db="EMBL/GenBank/DDBJ databases">
        <title>Complete genome sequence of Pyrinomonas methylaliphatogenes type strain K22T.</title>
        <authorList>
            <person name="Lee K.C.Y."/>
            <person name="Power J.F."/>
            <person name="Dunfield P.F."/>
            <person name="Morgan X.C."/>
            <person name="Huttenhower C."/>
            <person name="Stott M.B."/>
        </authorList>
    </citation>
    <scope>NUCLEOTIDE SEQUENCE [LARGE SCALE GENOMIC DNA]</scope>
    <source>
        <strain evidence="15 16">K22</strain>
    </source>
</reference>
<dbReference type="HAMAP" id="MF_01006">
    <property type="entry name" value="Undec_diphosphatase"/>
    <property type="match status" value="1"/>
</dbReference>
<dbReference type="Proteomes" id="UP000031518">
    <property type="component" value="Unassembled WGS sequence"/>
</dbReference>
<keyword evidence="10 14" id="KW-0046">Antibiotic resistance</keyword>
<evidence type="ECO:0000256" key="8">
    <source>
        <dbReference type="ARBA" id="ARBA00022989"/>
    </source>
</evidence>
<comment type="subcellular location">
    <subcellularLocation>
        <location evidence="1 14">Cell membrane</location>
        <topology evidence="1 14">Multi-pass membrane protein</topology>
    </subcellularLocation>
</comment>
<keyword evidence="6 14" id="KW-0812">Transmembrane</keyword>
<keyword evidence="8 14" id="KW-1133">Transmembrane helix</keyword>
<evidence type="ECO:0000256" key="14">
    <source>
        <dbReference type="HAMAP-Rule" id="MF_01006"/>
    </source>
</evidence>
<dbReference type="GO" id="GO:0008360">
    <property type="term" value="P:regulation of cell shape"/>
    <property type="evidence" value="ECO:0007669"/>
    <property type="project" value="UniProtKB-KW"/>
</dbReference>
<comment type="miscellaneous">
    <text evidence="14">Bacitracin is thought to be involved in the inhibition of peptidoglycan synthesis by sequestering undecaprenyl diphosphate, thereby reducing the pool of lipid carrier available.</text>
</comment>
<name>A0A0B6WZP6_9BACT</name>
<dbReference type="GO" id="GO:0009252">
    <property type="term" value="P:peptidoglycan biosynthetic process"/>
    <property type="evidence" value="ECO:0007669"/>
    <property type="project" value="UniProtKB-KW"/>
</dbReference>
<dbReference type="PANTHER" id="PTHR30622:SF4">
    <property type="entry name" value="UNDECAPRENYL-DIPHOSPHATASE"/>
    <property type="match status" value="1"/>
</dbReference>
<accession>A0A0B6WZP6</accession>
<gene>
    <name evidence="14" type="primary">uppP</name>
    <name evidence="15" type="ORF">PYK22_02199</name>
</gene>
<evidence type="ECO:0000256" key="5">
    <source>
        <dbReference type="ARBA" id="ARBA00022475"/>
    </source>
</evidence>
<dbReference type="RefSeq" id="WP_041977155.1">
    <property type="nucleotide sequence ID" value="NZ_CBXV010000007.1"/>
</dbReference>
<evidence type="ECO:0000313" key="15">
    <source>
        <dbReference type="EMBL" id="CDM66187.1"/>
    </source>
</evidence>
<comment type="catalytic activity">
    <reaction evidence="13 14">
        <text>di-trans,octa-cis-undecaprenyl diphosphate + H2O = di-trans,octa-cis-undecaprenyl phosphate + phosphate + H(+)</text>
        <dbReference type="Rhea" id="RHEA:28094"/>
        <dbReference type="ChEBI" id="CHEBI:15377"/>
        <dbReference type="ChEBI" id="CHEBI:15378"/>
        <dbReference type="ChEBI" id="CHEBI:43474"/>
        <dbReference type="ChEBI" id="CHEBI:58405"/>
        <dbReference type="ChEBI" id="CHEBI:60392"/>
        <dbReference type="EC" id="3.6.1.27"/>
    </reaction>
</comment>
<dbReference type="GO" id="GO:0071555">
    <property type="term" value="P:cell wall organization"/>
    <property type="evidence" value="ECO:0007669"/>
    <property type="project" value="UniProtKB-KW"/>
</dbReference>
<dbReference type="Pfam" id="PF02673">
    <property type="entry name" value="BacA"/>
    <property type="match status" value="1"/>
</dbReference>
<dbReference type="STRING" id="454194.PYK22_02199"/>
<feature type="transmembrane region" description="Helical" evidence="14">
    <location>
        <begin position="238"/>
        <end position="260"/>
    </location>
</feature>
<sequence>MTILQAIVLGLVQGLTEFIPISSTAHLIFAARLTNLYAGVEQSLRAEQTTATIAVVQLGTLIAVLVYFARDIANITAAFIRDHLTLLRAKARGERAAARLSPDALLGWYIFLGTLPIGVVGLSFKKQIEGTLTKNLWIIATMLIVIALLLGVAERTGSRRRTMRELCWRDALIVGCAQVLALIPGASRSGSTIMGGLFAGLTRETAARFSFLLSIPAILASGLLELHEAIAKLPAHSFLPLSVATTVAGIVGYASIWFLLRYLRTHSTGIFIGYRLAIGILLLVLLAKGTIQPLY</sequence>
<keyword evidence="9 14" id="KW-0472">Membrane</keyword>
<feature type="transmembrane region" description="Helical" evidence="14">
    <location>
        <begin position="206"/>
        <end position="226"/>
    </location>
</feature>
<dbReference type="GO" id="GO:0046677">
    <property type="term" value="P:response to antibiotic"/>
    <property type="evidence" value="ECO:0007669"/>
    <property type="project" value="UniProtKB-UniRule"/>
</dbReference>
<keyword evidence="14" id="KW-0961">Cell wall biogenesis/degradation</keyword>
<dbReference type="OrthoDB" id="9808289at2"/>
<evidence type="ECO:0000256" key="2">
    <source>
        <dbReference type="ARBA" id="ARBA00010621"/>
    </source>
</evidence>
<evidence type="ECO:0000313" key="16">
    <source>
        <dbReference type="Proteomes" id="UP000031518"/>
    </source>
</evidence>
<comment type="function">
    <text evidence="14">Catalyzes the dephosphorylation of undecaprenyl diphosphate (UPP). Confers resistance to bacitracin.</text>
</comment>
<evidence type="ECO:0000256" key="13">
    <source>
        <dbReference type="ARBA" id="ARBA00047594"/>
    </source>
</evidence>
<dbReference type="EC" id="3.6.1.27" evidence="3 14"/>
<feature type="transmembrane region" description="Helical" evidence="14">
    <location>
        <begin position="49"/>
        <end position="69"/>
    </location>
</feature>
<evidence type="ECO:0000256" key="7">
    <source>
        <dbReference type="ARBA" id="ARBA00022801"/>
    </source>
</evidence>
<reference evidence="15 16" key="1">
    <citation type="submission" date="2013-12" db="EMBL/GenBank/DDBJ databases">
        <authorList>
            <person name="Stott M."/>
        </authorList>
    </citation>
    <scope>NUCLEOTIDE SEQUENCE [LARGE SCALE GENOMIC DNA]</scope>
    <source>
        <strain evidence="15 16">K22</strain>
    </source>
</reference>
<keyword evidence="5 14" id="KW-1003">Cell membrane</keyword>
<feature type="transmembrane region" description="Helical" evidence="14">
    <location>
        <begin position="272"/>
        <end position="291"/>
    </location>
</feature>
<keyword evidence="16" id="KW-1185">Reference proteome</keyword>
<organism evidence="15 16">
    <name type="scientific">Pyrinomonas methylaliphatogenes</name>
    <dbReference type="NCBI Taxonomy" id="454194"/>
    <lineage>
        <taxon>Bacteria</taxon>
        <taxon>Pseudomonadati</taxon>
        <taxon>Acidobacteriota</taxon>
        <taxon>Blastocatellia</taxon>
        <taxon>Blastocatellales</taxon>
        <taxon>Pyrinomonadaceae</taxon>
        <taxon>Pyrinomonas</taxon>
    </lineage>
</organism>